<evidence type="ECO:0000256" key="5">
    <source>
        <dbReference type="ARBA" id="ARBA00022777"/>
    </source>
</evidence>
<evidence type="ECO:0000256" key="3">
    <source>
        <dbReference type="ARBA" id="ARBA00022679"/>
    </source>
</evidence>
<dbReference type="Gene3D" id="3.40.50.300">
    <property type="entry name" value="P-loop containing nucleotide triphosphate hydrolases"/>
    <property type="match status" value="1"/>
</dbReference>
<dbReference type="FunFam" id="3.30.63.10:FF:000002">
    <property type="entry name" value="Guanylate kinase 1"/>
    <property type="match status" value="1"/>
</dbReference>
<feature type="domain" description="Guanylate kinase-like" evidence="7">
    <location>
        <begin position="2"/>
        <end position="183"/>
    </location>
</feature>
<reference evidence="8" key="1">
    <citation type="submission" date="2020-05" db="EMBL/GenBank/DDBJ databases">
        <authorList>
            <person name="Chiriac C."/>
            <person name="Salcher M."/>
            <person name="Ghai R."/>
            <person name="Kavagutti S V."/>
        </authorList>
    </citation>
    <scope>NUCLEOTIDE SEQUENCE</scope>
</reference>
<evidence type="ECO:0000256" key="2">
    <source>
        <dbReference type="ARBA" id="ARBA00012961"/>
    </source>
</evidence>
<dbReference type="GO" id="GO:0005829">
    <property type="term" value="C:cytosol"/>
    <property type="evidence" value="ECO:0007669"/>
    <property type="project" value="TreeGrafter"/>
</dbReference>
<dbReference type="Gene3D" id="3.30.63.10">
    <property type="entry name" value="Guanylate Kinase phosphate binding domain"/>
    <property type="match status" value="1"/>
</dbReference>
<organism evidence="8">
    <name type="scientific">freshwater metagenome</name>
    <dbReference type="NCBI Taxonomy" id="449393"/>
    <lineage>
        <taxon>unclassified sequences</taxon>
        <taxon>metagenomes</taxon>
        <taxon>ecological metagenomes</taxon>
    </lineage>
</organism>
<keyword evidence="5" id="KW-0418">Kinase</keyword>
<dbReference type="SMART" id="SM00072">
    <property type="entry name" value="GuKc"/>
    <property type="match status" value="1"/>
</dbReference>
<dbReference type="PROSITE" id="PS50052">
    <property type="entry name" value="GUANYLATE_KINASE_2"/>
    <property type="match status" value="1"/>
</dbReference>
<dbReference type="GO" id="GO:0004385">
    <property type="term" value="F:GMP kinase activity"/>
    <property type="evidence" value="ECO:0007669"/>
    <property type="project" value="UniProtKB-EC"/>
</dbReference>
<evidence type="ECO:0000256" key="6">
    <source>
        <dbReference type="ARBA" id="ARBA00022840"/>
    </source>
</evidence>
<name>A0A6J6LSB8_9ZZZZ</name>
<evidence type="ECO:0000259" key="7">
    <source>
        <dbReference type="PROSITE" id="PS50052"/>
    </source>
</evidence>
<dbReference type="EMBL" id="CAEZWM010000145">
    <property type="protein sequence ID" value="CAB4663395.1"/>
    <property type="molecule type" value="Genomic_DNA"/>
</dbReference>
<dbReference type="InterPro" id="IPR008144">
    <property type="entry name" value="Guanylate_kin-like_dom"/>
</dbReference>
<dbReference type="PANTHER" id="PTHR23117">
    <property type="entry name" value="GUANYLATE KINASE-RELATED"/>
    <property type="match status" value="1"/>
</dbReference>
<accession>A0A6J6LSB8</accession>
<dbReference type="CDD" id="cd00071">
    <property type="entry name" value="GMPK"/>
    <property type="match status" value="1"/>
</dbReference>
<evidence type="ECO:0000256" key="4">
    <source>
        <dbReference type="ARBA" id="ARBA00022741"/>
    </source>
</evidence>
<dbReference type="SUPFAM" id="SSF52540">
    <property type="entry name" value="P-loop containing nucleoside triphosphate hydrolases"/>
    <property type="match status" value="1"/>
</dbReference>
<dbReference type="GO" id="GO:0005524">
    <property type="term" value="F:ATP binding"/>
    <property type="evidence" value="ECO:0007669"/>
    <property type="project" value="UniProtKB-KW"/>
</dbReference>
<dbReference type="InterPro" id="IPR008145">
    <property type="entry name" value="GK/Ca_channel_bsu"/>
</dbReference>
<dbReference type="HAMAP" id="MF_00328">
    <property type="entry name" value="Guanylate_kinase"/>
    <property type="match status" value="1"/>
</dbReference>
<evidence type="ECO:0000313" key="8">
    <source>
        <dbReference type="EMBL" id="CAB4663395.1"/>
    </source>
</evidence>
<gene>
    <name evidence="8" type="ORF">UFOPK2242_01105</name>
</gene>
<dbReference type="EC" id="2.7.4.8" evidence="2"/>
<evidence type="ECO:0000256" key="1">
    <source>
        <dbReference type="ARBA" id="ARBA00005790"/>
    </source>
</evidence>
<dbReference type="InterPro" id="IPR017665">
    <property type="entry name" value="Guanylate_kinase"/>
</dbReference>
<dbReference type="AlphaFoldDB" id="A0A6J6LSB8"/>
<sequence length="195" mass="21511">MAFLIVIAGPSGVGKGTVVRALVSRDPSLWVSVSAATRPKRAEEVEGVDYFFMSRKEFLRIRKEDGFLEWFEVYGDLKGTPTKPVEEKLAAGTDVLLEIDVQGALAVREKFPDALLIFLRPPNRAEQRRRLEGRAEGDPAQQAAIETRLAQAEVEEALASRFDNVVTNRDSEVAAREVAAILKARRAEASNSEDA</sequence>
<keyword evidence="3" id="KW-0808">Transferase</keyword>
<dbReference type="PANTHER" id="PTHR23117:SF13">
    <property type="entry name" value="GUANYLATE KINASE"/>
    <property type="match status" value="1"/>
</dbReference>
<dbReference type="NCBIfam" id="TIGR03263">
    <property type="entry name" value="guanyl_kin"/>
    <property type="match status" value="1"/>
</dbReference>
<dbReference type="InterPro" id="IPR027417">
    <property type="entry name" value="P-loop_NTPase"/>
</dbReference>
<proteinExistence type="inferred from homology"/>
<protein>
    <recommendedName>
        <fullName evidence="2">guanylate kinase</fullName>
        <ecNumber evidence="2">2.7.4.8</ecNumber>
    </recommendedName>
</protein>
<keyword evidence="4" id="KW-0547">Nucleotide-binding</keyword>
<dbReference type="Pfam" id="PF00625">
    <property type="entry name" value="Guanylate_kin"/>
    <property type="match status" value="1"/>
</dbReference>
<keyword evidence="6" id="KW-0067">ATP-binding</keyword>
<comment type="similarity">
    <text evidence="1">Belongs to the guanylate kinase family.</text>
</comment>